<comment type="catalytic activity">
    <reaction evidence="13 14">
        <text>RNA(n) + ATP = RNA(n)-3'-adenine ribonucleotide + diphosphate</text>
        <dbReference type="Rhea" id="RHEA:11332"/>
        <dbReference type="Rhea" id="RHEA-COMP:14527"/>
        <dbReference type="Rhea" id="RHEA-COMP:17347"/>
        <dbReference type="ChEBI" id="CHEBI:30616"/>
        <dbReference type="ChEBI" id="CHEBI:33019"/>
        <dbReference type="ChEBI" id="CHEBI:140395"/>
        <dbReference type="ChEBI" id="CHEBI:173115"/>
        <dbReference type="EC" id="2.7.7.19"/>
    </reaction>
</comment>
<evidence type="ECO:0000256" key="2">
    <source>
        <dbReference type="ARBA" id="ARBA00004123"/>
    </source>
</evidence>
<dbReference type="Ensembl" id="ENSATET00000046178.1">
    <property type="protein sequence ID" value="ENSATEP00000040660.1"/>
    <property type="gene ID" value="ENSATEG00000009007.3"/>
</dbReference>
<feature type="compositionally biased region" description="Low complexity" evidence="17">
    <location>
        <begin position="530"/>
        <end position="545"/>
    </location>
</feature>
<feature type="binding site" evidence="16">
    <location>
        <position position="113"/>
    </location>
    <ligand>
        <name>Mg(2+)</name>
        <dbReference type="ChEBI" id="CHEBI:18420"/>
        <label>1</label>
        <note>catalytic</note>
    </ligand>
</feature>
<dbReference type="GO" id="GO:0005524">
    <property type="term" value="F:ATP binding"/>
    <property type="evidence" value="ECO:0007669"/>
    <property type="project" value="UniProtKB-UniRule"/>
</dbReference>
<evidence type="ECO:0000256" key="4">
    <source>
        <dbReference type="ARBA" id="ARBA00022664"/>
    </source>
</evidence>
<evidence type="ECO:0000256" key="3">
    <source>
        <dbReference type="ARBA" id="ARBA00010912"/>
    </source>
</evidence>
<feature type="domain" description="Poly(A) polymerase RNA-binding" evidence="18">
    <location>
        <begin position="364"/>
        <end position="421"/>
    </location>
</feature>
<evidence type="ECO:0000256" key="10">
    <source>
        <dbReference type="ARBA" id="ARBA00022884"/>
    </source>
</evidence>
<keyword evidence="11" id="KW-0464">Manganese</keyword>
<keyword evidence="22" id="KW-1185">Reference proteome</keyword>
<evidence type="ECO:0000259" key="20">
    <source>
        <dbReference type="Pfam" id="PF20750"/>
    </source>
</evidence>
<keyword evidence="10" id="KW-0694">RNA-binding</keyword>
<dbReference type="GO" id="GO:1990817">
    <property type="term" value="F:poly(A) RNA polymerase activity"/>
    <property type="evidence" value="ECO:0007669"/>
    <property type="project" value="UniProtKB-UniRule"/>
</dbReference>
<sequence length="620" mass="70328">IKCSLGNELFGQQPQKHYGITSAISLAPPREIDHQYTKKLCDAMKPFGVFEDEEELNHRLAVLGKLNNFVKEWIAEISELKNLPPSAISCVGGKIFTFGSYRLGVHTKGADIDALCVAPRHVERSDFFQSFFEKLKQHEEIKDLRAVEDAFVPVIKFKFDGIEIDLLFARLALQSIPDNLDLRGDSILRNLDIRCIRSLNGCRVTDEILYLVPNKENFRLTLRAIKLWAKRRGIYSNMLGFLGGVSWAMLVARTCQLYPNAVAATLVHKFFLVFSKWEWPNPVLLKQPEDSNLNLPVWDPRVNPSDRYHLMPIITPAYPQQNSTYNVSTSTRTIMSEEFKYGLSVTDEILQGKAEWSKLFEPPNFFQKYKHYIVLTASASTEENHLEWIGLVESKIRVLVGNLERNEYITLAHVNPQSFPGNDFVSMWFIGIIFKKVENAESVNIDLTYDIQSFTDTVYRQANNINMLKEGMKIEATHVKKKQLHQYLPPELVQKKKRSIAELNRSSNGGNSKRLSLDSSHLDSSRDTDSGTPFSSPTSKPSKPASDTDDGYVGFFCWFTFTCESLNVLTFVHALIGTLVVSLPQRLPSMELPDASSPLPASNSCRVVKNSIKLALNRHK</sequence>
<feature type="binding site" evidence="16">
    <location>
        <position position="111"/>
    </location>
    <ligand>
        <name>Mg(2+)</name>
        <dbReference type="ChEBI" id="CHEBI:18420"/>
        <label>2</label>
        <note>catalytic</note>
    </ligand>
</feature>
<evidence type="ECO:0000256" key="17">
    <source>
        <dbReference type="SAM" id="MobiDB-lite"/>
    </source>
</evidence>
<evidence type="ECO:0000259" key="18">
    <source>
        <dbReference type="Pfam" id="PF04926"/>
    </source>
</evidence>
<evidence type="ECO:0000256" key="13">
    <source>
        <dbReference type="ARBA" id="ARBA00048830"/>
    </source>
</evidence>
<dbReference type="GO" id="GO:0046872">
    <property type="term" value="F:metal ion binding"/>
    <property type="evidence" value="ECO:0007669"/>
    <property type="project" value="UniProtKB-KW"/>
</dbReference>
<accession>A0A7N6A1H0</accession>
<dbReference type="FunFam" id="3.30.460.10:FF:000002">
    <property type="entry name" value="Poly(A) polymerase alpha, putative"/>
    <property type="match status" value="1"/>
</dbReference>
<dbReference type="PIRSF" id="PIRSF018425">
    <property type="entry name" value="PolyA_polymerase"/>
    <property type="match status" value="1"/>
</dbReference>
<keyword evidence="7 14" id="KW-0547">Nucleotide-binding</keyword>
<dbReference type="Gene3D" id="3.30.460.10">
    <property type="entry name" value="Beta Polymerase, domain 2"/>
    <property type="match status" value="1"/>
</dbReference>
<dbReference type="Pfam" id="PF20750">
    <property type="entry name" value="PAP_NTPase"/>
    <property type="match status" value="1"/>
</dbReference>
<dbReference type="Gene3D" id="1.10.1410.10">
    <property type="match status" value="1"/>
</dbReference>
<dbReference type="Pfam" id="PF04926">
    <property type="entry name" value="PAP_RNA-bind"/>
    <property type="match status" value="2"/>
</dbReference>
<gene>
    <name evidence="21" type="primary">PAPOLG</name>
</gene>
<evidence type="ECO:0000256" key="8">
    <source>
        <dbReference type="ARBA" id="ARBA00022840"/>
    </source>
</evidence>
<dbReference type="InterPro" id="IPR043519">
    <property type="entry name" value="NT_sf"/>
</dbReference>
<keyword evidence="9 16" id="KW-0460">Magnesium</keyword>
<evidence type="ECO:0000256" key="14">
    <source>
        <dbReference type="PIRNR" id="PIRNR018425"/>
    </source>
</evidence>
<evidence type="ECO:0000256" key="1">
    <source>
        <dbReference type="ARBA" id="ARBA00001936"/>
    </source>
</evidence>
<feature type="binding site" evidence="16">
    <location>
        <position position="111"/>
    </location>
    <ligand>
        <name>Mg(2+)</name>
        <dbReference type="ChEBI" id="CHEBI:18420"/>
        <label>1</label>
        <note>catalytic</note>
    </ligand>
</feature>
<evidence type="ECO:0000313" key="22">
    <source>
        <dbReference type="Proteomes" id="UP000265040"/>
    </source>
</evidence>
<dbReference type="PANTHER" id="PTHR10682:SF6">
    <property type="entry name" value="POLY(A) POLYMERASE GAMMA"/>
    <property type="match status" value="1"/>
</dbReference>
<evidence type="ECO:0000256" key="5">
    <source>
        <dbReference type="ARBA" id="ARBA00022679"/>
    </source>
</evidence>
<keyword evidence="8 14" id="KW-0067">ATP-binding</keyword>
<dbReference type="SUPFAM" id="SSF81301">
    <property type="entry name" value="Nucleotidyltransferase"/>
    <property type="match status" value="1"/>
</dbReference>
<dbReference type="GO" id="GO:0006397">
    <property type="term" value="P:mRNA processing"/>
    <property type="evidence" value="ECO:0007669"/>
    <property type="project" value="UniProtKB-KW"/>
</dbReference>
<dbReference type="Pfam" id="PF04928">
    <property type="entry name" value="PAP_central"/>
    <property type="match status" value="1"/>
</dbReference>
<dbReference type="SUPFAM" id="SSF55003">
    <property type="entry name" value="PAP/Archaeal CCA-adding enzyme, C-terminal domain"/>
    <property type="match status" value="1"/>
</dbReference>
<dbReference type="AlphaFoldDB" id="A0A7N6A1H0"/>
<feature type="binding site" evidence="16">
    <location>
        <position position="113"/>
    </location>
    <ligand>
        <name>Mg(2+)</name>
        <dbReference type="ChEBI" id="CHEBI:18420"/>
        <label>2</label>
        <note>catalytic</note>
    </ligand>
</feature>
<evidence type="ECO:0000256" key="7">
    <source>
        <dbReference type="ARBA" id="ARBA00022741"/>
    </source>
</evidence>
<dbReference type="CDD" id="cd05402">
    <property type="entry name" value="NT_PAP_TUTase"/>
    <property type="match status" value="1"/>
</dbReference>
<feature type="binding site" evidence="15">
    <location>
        <begin position="98"/>
        <end position="100"/>
    </location>
    <ligand>
        <name>ATP</name>
        <dbReference type="ChEBI" id="CHEBI:30616"/>
    </ligand>
</feature>
<feature type="binding site" evidence="15">
    <location>
        <begin position="111"/>
        <end position="113"/>
    </location>
    <ligand>
        <name>ATP</name>
        <dbReference type="ChEBI" id="CHEBI:30616"/>
    </ligand>
</feature>
<keyword evidence="4 14" id="KW-0507">mRNA processing</keyword>
<organism evidence="21 22">
    <name type="scientific">Anabas testudineus</name>
    <name type="common">Climbing perch</name>
    <name type="synonym">Anthias testudineus</name>
    <dbReference type="NCBI Taxonomy" id="64144"/>
    <lineage>
        <taxon>Eukaryota</taxon>
        <taxon>Metazoa</taxon>
        <taxon>Chordata</taxon>
        <taxon>Craniata</taxon>
        <taxon>Vertebrata</taxon>
        <taxon>Euteleostomi</taxon>
        <taxon>Actinopterygii</taxon>
        <taxon>Neopterygii</taxon>
        <taxon>Teleostei</taxon>
        <taxon>Neoteleostei</taxon>
        <taxon>Acanthomorphata</taxon>
        <taxon>Anabantaria</taxon>
        <taxon>Anabantiformes</taxon>
        <taxon>Anabantoidei</taxon>
        <taxon>Anabantidae</taxon>
        <taxon>Anabas</taxon>
    </lineage>
</organism>
<evidence type="ECO:0000259" key="19">
    <source>
        <dbReference type="Pfam" id="PF04928"/>
    </source>
</evidence>
<dbReference type="GeneTree" id="ENSGT00940000156467"/>
<dbReference type="InterPro" id="IPR011068">
    <property type="entry name" value="NuclTrfase_I-like_C"/>
</dbReference>
<comment type="similarity">
    <text evidence="3 14">Belongs to the poly(A) polymerase family.</text>
</comment>
<dbReference type="FunFam" id="1.10.1410.10:FF:000001">
    <property type="entry name" value="Putative poly(A) polymerase gamma"/>
    <property type="match status" value="1"/>
</dbReference>
<evidence type="ECO:0000313" key="21">
    <source>
        <dbReference type="Ensembl" id="ENSATEP00000040660.1"/>
    </source>
</evidence>
<feature type="binding site" evidence="15">
    <location>
        <begin position="244"/>
        <end position="245"/>
    </location>
    <ligand>
        <name>ATP</name>
        <dbReference type="ChEBI" id="CHEBI:30616"/>
    </ligand>
</feature>
<reference evidence="21" key="2">
    <citation type="submission" date="2025-08" db="UniProtKB">
        <authorList>
            <consortium name="Ensembl"/>
        </authorList>
    </citation>
    <scope>IDENTIFICATION</scope>
</reference>
<feature type="binding site" evidence="15">
    <location>
        <position position="235"/>
    </location>
    <ligand>
        <name>ATP</name>
        <dbReference type="ChEBI" id="CHEBI:30616"/>
    </ligand>
</feature>
<evidence type="ECO:0000256" key="6">
    <source>
        <dbReference type="ARBA" id="ARBA00022723"/>
    </source>
</evidence>
<evidence type="ECO:0000256" key="12">
    <source>
        <dbReference type="ARBA" id="ARBA00023242"/>
    </source>
</evidence>
<feature type="region of interest" description="Disordered" evidence="17">
    <location>
        <begin position="503"/>
        <end position="547"/>
    </location>
</feature>
<feature type="domain" description="Poly(A) polymerase nucleotidyltransferase" evidence="20">
    <location>
        <begin position="19"/>
        <end position="212"/>
    </location>
</feature>
<feature type="domain" description="Poly(A) polymerase RNA-binding" evidence="18">
    <location>
        <begin position="424"/>
        <end position="497"/>
    </location>
</feature>
<dbReference type="EC" id="2.7.7.19" evidence="14"/>
<keyword evidence="12 14" id="KW-0539">Nucleus</keyword>
<dbReference type="PANTHER" id="PTHR10682">
    <property type="entry name" value="POLY A POLYMERASE"/>
    <property type="match status" value="1"/>
</dbReference>
<feature type="binding site" evidence="15">
    <location>
        <position position="165"/>
    </location>
    <ligand>
        <name>ATP</name>
        <dbReference type="ChEBI" id="CHEBI:30616"/>
    </ligand>
</feature>
<dbReference type="InterPro" id="IPR007012">
    <property type="entry name" value="PolA_pol_cen_dom"/>
</dbReference>
<evidence type="ECO:0000256" key="16">
    <source>
        <dbReference type="PIRSR" id="PIRSR018425-2"/>
    </source>
</evidence>
<evidence type="ECO:0000256" key="9">
    <source>
        <dbReference type="ARBA" id="ARBA00022842"/>
    </source>
</evidence>
<dbReference type="OrthoDB" id="412748at2759"/>
<dbReference type="InterPro" id="IPR007010">
    <property type="entry name" value="PolA_pol_RNA-bd_dom"/>
</dbReference>
<dbReference type="GO" id="GO:0003723">
    <property type="term" value="F:RNA binding"/>
    <property type="evidence" value="ECO:0007669"/>
    <property type="project" value="UniProtKB-UniRule"/>
</dbReference>
<evidence type="ECO:0000256" key="15">
    <source>
        <dbReference type="PIRSR" id="PIRSR018425-1"/>
    </source>
</evidence>
<feature type="domain" description="Poly(A) polymerase central" evidence="19">
    <location>
        <begin position="217"/>
        <end position="361"/>
    </location>
</feature>
<comment type="cofactor">
    <cofactor evidence="16">
        <name>Mg(2+)</name>
        <dbReference type="ChEBI" id="CHEBI:18420"/>
    </cofactor>
    <text evidence="16">Binds 2 magnesium ions. Also active with manganese.</text>
</comment>
<keyword evidence="6 16" id="KW-0479">Metal-binding</keyword>
<dbReference type="Gene3D" id="3.30.70.590">
    <property type="entry name" value="Poly(A) polymerase predicted RNA binding domain"/>
    <property type="match status" value="1"/>
</dbReference>
<proteinExistence type="inferred from homology"/>
<feature type="binding site" evidence="16">
    <location>
        <position position="165"/>
    </location>
    <ligand>
        <name>Mg(2+)</name>
        <dbReference type="ChEBI" id="CHEBI:18420"/>
        <label>2</label>
        <note>catalytic</note>
    </ligand>
</feature>
<dbReference type="FunFam" id="3.30.70.590:FF:000001">
    <property type="entry name" value="Putative poly(A) polymerase gamma"/>
    <property type="match status" value="1"/>
</dbReference>
<dbReference type="InterPro" id="IPR014492">
    <property type="entry name" value="PolyA_polymerase"/>
</dbReference>
<dbReference type="SUPFAM" id="SSF81631">
    <property type="entry name" value="PAP/OAS1 substrate-binding domain"/>
    <property type="match status" value="1"/>
</dbReference>
<dbReference type="Proteomes" id="UP000265040">
    <property type="component" value="Chromosome 15"/>
</dbReference>
<evidence type="ECO:0000256" key="11">
    <source>
        <dbReference type="ARBA" id="ARBA00023211"/>
    </source>
</evidence>
<name>A0A7N6A1H0_ANATE</name>
<dbReference type="GO" id="GO:0031123">
    <property type="term" value="P:RNA 3'-end processing"/>
    <property type="evidence" value="ECO:0007669"/>
    <property type="project" value="InterPro"/>
</dbReference>
<keyword evidence="5 14" id="KW-0808">Transferase</keyword>
<feature type="binding site" evidence="15">
    <location>
        <position position="226"/>
    </location>
    <ligand>
        <name>ATP</name>
        <dbReference type="ChEBI" id="CHEBI:30616"/>
    </ligand>
</feature>
<protein>
    <recommendedName>
        <fullName evidence="14">Poly(A) polymerase</fullName>
        <ecNumber evidence="14">2.7.7.19</ecNumber>
    </recommendedName>
</protein>
<feature type="compositionally biased region" description="Basic and acidic residues" evidence="17">
    <location>
        <begin position="520"/>
        <end position="529"/>
    </location>
</feature>
<comment type="cofactor">
    <cofactor evidence="1">
        <name>Mn(2+)</name>
        <dbReference type="ChEBI" id="CHEBI:29035"/>
    </cofactor>
</comment>
<reference evidence="21" key="3">
    <citation type="submission" date="2025-09" db="UniProtKB">
        <authorList>
            <consortium name="Ensembl"/>
        </authorList>
    </citation>
    <scope>IDENTIFICATION</scope>
</reference>
<comment type="subcellular location">
    <subcellularLocation>
        <location evidence="2 14">Nucleus</location>
    </subcellularLocation>
</comment>
<comment type="function">
    <text evidence="14">Polymerase that creates the 3'-poly(A) tail of mRNA's.</text>
</comment>
<dbReference type="GO" id="GO:0005634">
    <property type="term" value="C:nucleus"/>
    <property type="evidence" value="ECO:0007669"/>
    <property type="project" value="UniProtKB-SubCell"/>
</dbReference>
<dbReference type="InterPro" id="IPR048840">
    <property type="entry name" value="PolA_pol_NTPase"/>
</dbReference>
<reference evidence="21" key="1">
    <citation type="submission" date="2021-04" db="EMBL/GenBank/DDBJ databases">
        <authorList>
            <consortium name="Wellcome Sanger Institute Data Sharing"/>
        </authorList>
    </citation>
    <scope>NUCLEOTIDE SEQUENCE [LARGE SCALE GENOMIC DNA]</scope>
</reference>
<feature type="binding site" evidence="15">
    <location>
        <position position="107"/>
    </location>
    <ligand>
        <name>ATP</name>
        <dbReference type="ChEBI" id="CHEBI:30616"/>
    </ligand>
</feature>